<gene>
    <name evidence="2" type="ORF">DL897_06540</name>
</gene>
<dbReference type="InterPro" id="IPR036928">
    <property type="entry name" value="AS_sf"/>
</dbReference>
<feature type="domain" description="Amidase" evidence="1">
    <location>
        <begin position="104"/>
        <end position="536"/>
    </location>
</feature>
<sequence length="555" mass="60874">MKKKNVKTISLMIERKRKGMYKKIPLFLLIITFATSLTTGCSNIIEWIFDSPQYEQPKDISYLIEKQLKEANITSLEQKSNLLHNANIDQIRNYLITGKLTCVEVTAYYLKRIQILNKKMHIVISVNPEAITEAKKLDEQGPPSKNTSLLYGIPILVKDNIETKDKMPTTGGTIALKDNYAKKDANVIQHLRANGAIILAKANLSELAGLSFIYPIEPSGFSALGGQTLNPYGPGTLNVSGSSSGSAAGVAADLAPAAIGTETYGSIIGPASANSVIGVKPTLGRLSQSGIIPLSHTYDTAGPLTKTVKDAALLLSLMEGYQPDEPSTHHLNYFTSLNPHRLKGAKLAATKDFNSSTIGRKIIASLKAAGASVDLISYHIPEADLKNSFKKIIAYEFRQDFSNYLKESQPFFGVNSLSDLISFNNENPKERIPYGQNHLIYAENLKLTEKESKQKIATLNKITKQYIVSPFFQDKNYDAILTINLKANLSKYGTLPSDISAYASLPTVCIPVGYLRGNIPVSITFIGPKNTEQKLLSLAYSFEQANPKRIPPKIK</sequence>
<reference evidence="2 3" key="1">
    <citation type="submission" date="2018-06" db="EMBL/GenBank/DDBJ databases">
        <title>Thermoflavimicrobium daqus sp. nov., a thermophilic microbe isolated from Moutai-flavour Daqu.</title>
        <authorList>
            <person name="Wang X."/>
            <person name="Zhou H."/>
        </authorList>
    </citation>
    <scope>NUCLEOTIDE SEQUENCE [LARGE SCALE GENOMIC DNA]</scope>
    <source>
        <strain evidence="2 3">FBKL4.011</strain>
    </source>
</reference>
<dbReference type="EMBL" id="QJKK01000003">
    <property type="protein sequence ID" value="RAL25728.1"/>
    <property type="molecule type" value="Genomic_DNA"/>
</dbReference>
<evidence type="ECO:0000313" key="2">
    <source>
        <dbReference type="EMBL" id="RAL25728.1"/>
    </source>
</evidence>
<dbReference type="SUPFAM" id="SSF75304">
    <property type="entry name" value="Amidase signature (AS) enzymes"/>
    <property type="match status" value="1"/>
</dbReference>
<proteinExistence type="predicted"/>
<accession>A0A364K628</accession>
<reference evidence="2 3" key="2">
    <citation type="submission" date="2018-06" db="EMBL/GenBank/DDBJ databases">
        <authorList>
            <person name="Zhirakovskaya E."/>
        </authorList>
    </citation>
    <scope>NUCLEOTIDE SEQUENCE [LARGE SCALE GENOMIC DNA]</scope>
    <source>
        <strain evidence="2 3">FBKL4.011</strain>
    </source>
</reference>
<dbReference type="PANTHER" id="PTHR42678:SF34">
    <property type="entry name" value="OS04G0183300 PROTEIN"/>
    <property type="match status" value="1"/>
</dbReference>
<dbReference type="AlphaFoldDB" id="A0A364K628"/>
<evidence type="ECO:0000259" key="1">
    <source>
        <dbReference type="Pfam" id="PF01425"/>
    </source>
</evidence>
<dbReference type="Proteomes" id="UP000251213">
    <property type="component" value="Unassembled WGS sequence"/>
</dbReference>
<evidence type="ECO:0000313" key="3">
    <source>
        <dbReference type="Proteomes" id="UP000251213"/>
    </source>
</evidence>
<dbReference type="PANTHER" id="PTHR42678">
    <property type="entry name" value="AMIDASE"/>
    <property type="match status" value="1"/>
</dbReference>
<dbReference type="Gene3D" id="3.90.1300.10">
    <property type="entry name" value="Amidase signature (AS) domain"/>
    <property type="match status" value="1"/>
</dbReference>
<comment type="caution">
    <text evidence="2">The sequence shown here is derived from an EMBL/GenBank/DDBJ whole genome shotgun (WGS) entry which is preliminary data.</text>
</comment>
<name>A0A364K628_9BACL</name>
<dbReference type="Pfam" id="PF01425">
    <property type="entry name" value="Amidase"/>
    <property type="match status" value="1"/>
</dbReference>
<keyword evidence="3" id="KW-1185">Reference proteome</keyword>
<organism evidence="2 3">
    <name type="scientific">Thermoflavimicrobium daqui</name>
    <dbReference type="NCBI Taxonomy" id="2137476"/>
    <lineage>
        <taxon>Bacteria</taxon>
        <taxon>Bacillati</taxon>
        <taxon>Bacillota</taxon>
        <taxon>Bacilli</taxon>
        <taxon>Bacillales</taxon>
        <taxon>Thermoactinomycetaceae</taxon>
        <taxon>Thermoflavimicrobium</taxon>
    </lineage>
</organism>
<protein>
    <recommendedName>
        <fullName evidence="1">Amidase domain-containing protein</fullName>
    </recommendedName>
</protein>
<dbReference type="InterPro" id="IPR023631">
    <property type="entry name" value="Amidase_dom"/>
</dbReference>